<gene>
    <name evidence="1" type="ORF">BLL52_3212</name>
</gene>
<comment type="caution">
    <text evidence="1">The sequence shown here is derived from an EMBL/GenBank/DDBJ whole genome shotgun (WGS) entry which is preliminary data.</text>
</comment>
<organism evidence="1 2">
    <name type="scientific">Rhodoferax antarcticus ANT.BR</name>
    <dbReference type="NCBI Taxonomy" id="1111071"/>
    <lineage>
        <taxon>Bacteria</taxon>
        <taxon>Pseudomonadati</taxon>
        <taxon>Pseudomonadota</taxon>
        <taxon>Betaproteobacteria</taxon>
        <taxon>Burkholderiales</taxon>
        <taxon>Comamonadaceae</taxon>
        <taxon>Rhodoferax</taxon>
    </lineage>
</organism>
<accession>A0A1Q8YBX0</accession>
<keyword evidence="2" id="KW-1185">Reference proteome</keyword>
<evidence type="ECO:0000313" key="2">
    <source>
        <dbReference type="Proteomes" id="UP000185911"/>
    </source>
</evidence>
<dbReference type="EMBL" id="MSYM01000016">
    <property type="protein sequence ID" value="OLP05544.1"/>
    <property type="molecule type" value="Genomic_DNA"/>
</dbReference>
<dbReference type="AlphaFoldDB" id="A0A1Q8YBX0"/>
<name>A0A1Q8YBX0_9BURK</name>
<reference evidence="1 2" key="1">
    <citation type="submission" date="2017-01" db="EMBL/GenBank/DDBJ databases">
        <title>Genome sequence of Rhodoferax antarcticus ANT.BR, a psychrophilic purple nonsulfur bacterium from an Antarctic microbial mat.</title>
        <authorList>
            <person name="Baker J."/>
            <person name="Riester C."/>
            <person name="Skinner B."/>
            <person name="Newell A."/>
            <person name="Swingley W."/>
            <person name="Madigan M."/>
            <person name="Jung D."/>
            <person name="Asao M."/>
            <person name="Chen M."/>
            <person name="Loughlin P."/>
            <person name="Pan H."/>
            <person name="Lin S."/>
            <person name="Li N."/>
            <person name="Shaw J."/>
            <person name="Prado M."/>
            <person name="Sherman C."/>
            <person name="Li X."/>
            <person name="Tang J."/>
            <person name="Blankenship R."/>
            <person name="Zhao T."/>
            <person name="Touchman J."/>
            <person name="Sattley M."/>
        </authorList>
    </citation>
    <scope>NUCLEOTIDE SEQUENCE [LARGE SCALE GENOMIC DNA]</scope>
    <source>
        <strain evidence="1 2">ANT.BR</strain>
    </source>
</reference>
<evidence type="ECO:0000313" key="1">
    <source>
        <dbReference type="EMBL" id="OLP05544.1"/>
    </source>
</evidence>
<protein>
    <submittedName>
        <fullName evidence="1">Uncharacterized protein</fullName>
    </submittedName>
</protein>
<proteinExistence type="predicted"/>
<sequence length="43" mass="4901">MHRRQSLRLVAAAHHRLLHSMLCSFSQWPMRSTAMASSHEAVA</sequence>
<dbReference type="Proteomes" id="UP000185911">
    <property type="component" value="Unassembled WGS sequence"/>
</dbReference>